<feature type="binding site" evidence="5">
    <location>
        <position position="306"/>
    </location>
    <ligand>
        <name>N(2)-acetyl-L-ornithine</name>
        <dbReference type="ChEBI" id="CHEBI:57805"/>
    </ligand>
</feature>
<dbReference type="GO" id="GO:0005737">
    <property type="term" value="C:cytoplasm"/>
    <property type="evidence" value="ECO:0007669"/>
    <property type="project" value="UniProtKB-SubCell"/>
</dbReference>
<evidence type="ECO:0000256" key="1">
    <source>
        <dbReference type="ARBA" id="ARBA00022576"/>
    </source>
</evidence>
<dbReference type="Pfam" id="PF00202">
    <property type="entry name" value="Aminotran_3"/>
    <property type="match status" value="1"/>
</dbReference>
<reference evidence="6 7" key="2">
    <citation type="submission" date="2018-06" db="EMBL/GenBank/DDBJ databases">
        <title>Metagenomic assembly of (sub)arctic Cyanobacteria and their associated microbiome from non-axenic cultures.</title>
        <authorList>
            <person name="Baurain D."/>
        </authorList>
    </citation>
    <scope>NUCLEOTIDE SEQUENCE [LARGE SCALE GENOMIC DNA]</scope>
    <source>
        <strain evidence="6">ULC129bin1</strain>
    </source>
</reference>
<dbReference type="NCBIfam" id="TIGR00707">
    <property type="entry name" value="argD"/>
    <property type="match status" value="1"/>
</dbReference>
<proteinExistence type="inferred from homology"/>
<evidence type="ECO:0000256" key="3">
    <source>
        <dbReference type="ARBA" id="ARBA00022679"/>
    </source>
</evidence>
<dbReference type="EC" id="2.6.1.11" evidence="5"/>
<dbReference type="Gene3D" id="3.90.1150.10">
    <property type="entry name" value="Aspartate Aminotransferase, domain 1"/>
    <property type="match status" value="1"/>
</dbReference>
<feature type="binding site" evidence="5">
    <location>
        <position position="162"/>
    </location>
    <ligand>
        <name>N(2)-acetyl-L-ornithine</name>
        <dbReference type="ChEBI" id="CHEBI:57805"/>
    </ligand>
</feature>
<comment type="caution">
    <text evidence="6">The sequence shown here is derived from an EMBL/GenBank/DDBJ whole genome shotgun (WGS) entry which is preliminary data.</text>
</comment>
<evidence type="ECO:0000313" key="7">
    <source>
        <dbReference type="Proteomes" id="UP000249354"/>
    </source>
</evidence>
<dbReference type="HAMAP" id="MF_01107">
    <property type="entry name" value="ArgD_aminotrans_3"/>
    <property type="match status" value="1"/>
</dbReference>
<dbReference type="Gene3D" id="3.40.640.10">
    <property type="entry name" value="Type I PLP-dependent aspartate aminotransferase-like (Major domain)"/>
    <property type="match status" value="1"/>
</dbReference>
<evidence type="ECO:0000256" key="4">
    <source>
        <dbReference type="ARBA" id="ARBA00022898"/>
    </source>
</evidence>
<comment type="subcellular location">
    <subcellularLocation>
        <location evidence="5">Cytoplasm</location>
    </subcellularLocation>
</comment>
<sequence length="430" mass="46012">MTSQTLIPDASPADLNAPANDASAAFEPAQFDQHVMATYGRFPIALERGEGCRLWDSEGREYLDFVAGIATCTLGHAHPKMIAAAGEQMKKLHHVSNLYYIPEQGALAQWLTKHSCADRVFFCNSGAEANEGAIKLARKYGHTELGIEAPIVITAKASFHGRTLATVTATGQPKYQKNFNPLVPGFHYVPYNDIEALKATIAELDAEQRQVAAILLEPMQGEGGVCPGNPIYFKQIRQLCDETGILLMLDEVQVGMGRTGNLWGYETVGAEPDIFTSAKGLGGGVPIGAILTKAHCDVLRPGEHGSTFGGNPFVCGIALKVCETLEEMDLLANVRSRGKQLRKGLGAIAQKYPDLCTGVRGWGLINGLVLNPDSGTVALDIVKAALDEGLLVIPAGAQVVRMVPPLIVSEAEVDEALTLLDRTLNQLSKA</sequence>
<protein>
    <recommendedName>
        <fullName evidence="5">Acetylornithine aminotransferase</fullName>
        <shortName evidence="5">ACOAT</shortName>
        <ecNumber evidence="5">2.6.1.11</ecNumber>
    </recommendedName>
</protein>
<dbReference type="GO" id="GO:0006526">
    <property type="term" value="P:L-arginine biosynthetic process"/>
    <property type="evidence" value="ECO:0007669"/>
    <property type="project" value="UniProtKB-UniRule"/>
</dbReference>
<dbReference type="InterPro" id="IPR050103">
    <property type="entry name" value="Class-III_PLP-dep_AT"/>
</dbReference>
<feature type="binding site" evidence="5">
    <location>
        <position position="307"/>
    </location>
    <ligand>
        <name>pyridoxal 5'-phosphate</name>
        <dbReference type="ChEBI" id="CHEBI:597326"/>
    </ligand>
</feature>
<dbReference type="NCBIfam" id="NF002325">
    <property type="entry name" value="PRK01278.1"/>
    <property type="match status" value="1"/>
</dbReference>
<evidence type="ECO:0000313" key="6">
    <source>
        <dbReference type="EMBL" id="PZO14866.1"/>
    </source>
</evidence>
<comment type="subunit">
    <text evidence="5">Homodimer.</text>
</comment>
<accession>A0A2W4U0S4</accession>
<gene>
    <name evidence="5" type="primary">argD</name>
    <name evidence="6" type="ORF">DCF25_14435</name>
</gene>
<dbReference type="InterPro" id="IPR004636">
    <property type="entry name" value="AcOrn/SuccOrn_fam"/>
</dbReference>
<comment type="catalytic activity">
    <reaction evidence="5">
        <text>N(2)-acetyl-L-ornithine + 2-oxoglutarate = N-acetyl-L-glutamate 5-semialdehyde + L-glutamate</text>
        <dbReference type="Rhea" id="RHEA:18049"/>
        <dbReference type="ChEBI" id="CHEBI:16810"/>
        <dbReference type="ChEBI" id="CHEBI:29123"/>
        <dbReference type="ChEBI" id="CHEBI:29985"/>
        <dbReference type="ChEBI" id="CHEBI:57805"/>
        <dbReference type="EC" id="2.6.1.11"/>
    </reaction>
</comment>
<dbReference type="CDD" id="cd00610">
    <property type="entry name" value="OAT_like"/>
    <property type="match status" value="1"/>
</dbReference>
<dbReference type="EMBL" id="QBMC01000101">
    <property type="protein sequence ID" value="PZO14866.1"/>
    <property type="molecule type" value="Genomic_DNA"/>
</dbReference>
<dbReference type="UniPathway" id="UPA00068">
    <property type="reaction ID" value="UER00109"/>
</dbReference>
<comment type="miscellaneous">
    <text evidence="5">May also have succinyldiaminopimelate aminotransferase activity, thus carrying out the corresponding step in lysine biosynthesis.</text>
</comment>
<keyword evidence="4 5" id="KW-0663">Pyridoxal phosphate</keyword>
<evidence type="ECO:0000256" key="2">
    <source>
        <dbReference type="ARBA" id="ARBA00022605"/>
    </source>
</evidence>
<dbReference type="AlphaFoldDB" id="A0A2W4U0S4"/>
<comment type="cofactor">
    <cofactor evidence="5">
        <name>pyridoxal 5'-phosphate</name>
        <dbReference type="ChEBI" id="CHEBI:597326"/>
    </cofactor>
    <text evidence="5">Binds 1 pyridoxal phosphate per subunit.</text>
</comment>
<feature type="modified residue" description="N6-(pyridoxal phosphate)lysine" evidence="5">
    <location>
        <position position="279"/>
    </location>
</feature>
<keyword evidence="3 5" id="KW-0808">Transferase</keyword>
<dbReference type="InterPro" id="IPR049704">
    <property type="entry name" value="Aminotrans_3_PPA_site"/>
</dbReference>
<dbReference type="PANTHER" id="PTHR11986:SF79">
    <property type="entry name" value="ACETYLORNITHINE AMINOTRANSFERASE, MITOCHONDRIAL"/>
    <property type="match status" value="1"/>
</dbReference>
<dbReference type="PIRSF" id="PIRSF000521">
    <property type="entry name" value="Transaminase_4ab_Lys_Orn"/>
    <property type="match status" value="1"/>
</dbReference>
<keyword evidence="5" id="KW-0963">Cytoplasm</keyword>
<dbReference type="InterPro" id="IPR015424">
    <property type="entry name" value="PyrdxlP-dep_Trfase"/>
</dbReference>
<dbReference type="SUPFAM" id="SSF53383">
    <property type="entry name" value="PLP-dependent transferases"/>
    <property type="match status" value="1"/>
</dbReference>
<dbReference type="GO" id="GO:0042802">
    <property type="term" value="F:identical protein binding"/>
    <property type="evidence" value="ECO:0007669"/>
    <property type="project" value="TreeGrafter"/>
</dbReference>
<keyword evidence="1 5" id="KW-0032">Aminotransferase</keyword>
<keyword evidence="2 5" id="KW-0028">Amino-acid biosynthesis</keyword>
<dbReference type="InterPro" id="IPR015421">
    <property type="entry name" value="PyrdxlP-dep_Trfase_major"/>
</dbReference>
<dbReference type="InterPro" id="IPR015422">
    <property type="entry name" value="PyrdxlP-dep_Trfase_small"/>
</dbReference>
<dbReference type="InterPro" id="IPR005814">
    <property type="entry name" value="Aminotrans_3"/>
</dbReference>
<comment type="pathway">
    <text evidence="5">Amino-acid biosynthesis; L-arginine biosynthesis; N(2)-acetyl-L-ornithine from L-glutamate: step 4/4.</text>
</comment>
<organism evidence="6 7">
    <name type="scientific">Leptolyngbya foveolarum</name>
    <dbReference type="NCBI Taxonomy" id="47253"/>
    <lineage>
        <taxon>Bacteria</taxon>
        <taxon>Bacillati</taxon>
        <taxon>Cyanobacteriota</taxon>
        <taxon>Cyanophyceae</taxon>
        <taxon>Leptolyngbyales</taxon>
        <taxon>Leptolyngbyaceae</taxon>
        <taxon>Leptolyngbya group</taxon>
        <taxon>Leptolyngbya</taxon>
    </lineage>
</organism>
<reference evidence="7" key="1">
    <citation type="submission" date="2018-04" db="EMBL/GenBank/DDBJ databases">
        <authorList>
            <person name="Cornet L."/>
        </authorList>
    </citation>
    <scope>NUCLEOTIDE SEQUENCE [LARGE SCALE GENOMIC DNA]</scope>
</reference>
<dbReference type="GO" id="GO:0003992">
    <property type="term" value="F:N2-acetyl-L-ornithine:2-oxoglutarate 5-aminotransferase activity"/>
    <property type="evidence" value="ECO:0007669"/>
    <property type="project" value="UniProtKB-UniRule"/>
</dbReference>
<feature type="binding site" evidence="5">
    <location>
        <begin position="126"/>
        <end position="127"/>
    </location>
    <ligand>
        <name>pyridoxal 5'-phosphate</name>
        <dbReference type="ChEBI" id="CHEBI:597326"/>
    </ligand>
</feature>
<keyword evidence="5" id="KW-0055">Arginine biosynthesis</keyword>
<dbReference type="PROSITE" id="PS00600">
    <property type="entry name" value="AA_TRANSFER_CLASS_3"/>
    <property type="match status" value="1"/>
</dbReference>
<name>A0A2W4U0S4_9CYAN</name>
<dbReference type="Proteomes" id="UP000249354">
    <property type="component" value="Unassembled WGS sequence"/>
</dbReference>
<feature type="binding site" evidence="5">
    <location>
        <position position="159"/>
    </location>
    <ligand>
        <name>pyridoxal 5'-phosphate</name>
        <dbReference type="ChEBI" id="CHEBI:597326"/>
    </ligand>
</feature>
<feature type="binding site" evidence="5">
    <location>
        <begin position="250"/>
        <end position="253"/>
    </location>
    <ligand>
        <name>pyridoxal 5'-phosphate</name>
        <dbReference type="ChEBI" id="CHEBI:597326"/>
    </ligand>
</feature>
<comment type="similarity">
    <text evidence="5">Belongs to the class-III pyridoxal-phosphate-dependent aminotransferase family. ArgD subfamily.</text>
</comment>
<dbReference type="PANTHER" id="PTHR11986">
    <property type="entry name" value="AMINOTRANSFERASE CLASS III"/>
    <property type="match status" value="1"/>
</dbReference>
<dbReference type="FunFam" id="3.40.640.10:FF:000004">
    <property type="entry name" value="Acetylornithine aminotransferase"/>
    <property type="match status" value="1"/>
</dbReference>
<evidence type="ECO:0000256" key="5">
    <source>
        <dbReference type="HAMAP-Rule" id="MF_01107"/>
    </source>
</evidence>
<dbReference type="GO" id="GO:0030170">
    <property type="term" value="F:pyridoxal phosphate binding"/>
    <property type="evidence" value="ECO:0007669"/>
    <property type="project" value="InterPro"/>
</dbReference>